<feature type="chain" id="PRO_5016418814" evidence="6">
    <location>
        <begin position="21"/>
        <end position="575"/>
    </location>
</feature>
<evidence type="ECO:0000313" key="10">
    <source>
        <dbReference type="Proteomes" id="UP000248790"/>
    </source>
</evidence>
<dbReference type="RefSeq" id="WP_111627262.1">
    <property type="nucleotide sequence ID" value="NZ_QLMC01000001.1"/>
</dbReference>
<dbReference type="Pfam" id="PF14322">
    <property type="entry name" value="SusD-like_3"/>
    <property type="match status" value="1"/>
</dbReference>
<proteinExistence type="inferred from homology"/>
<keyword evidence="5" id="KW-0998">Cell outer membrane</keyword>
<feature type="signal peptide" evidence="6">
    <location>
        <begin position="1"/>
        <end position="20"/>
    </location>
</feature>
<dbReference type="InterPro" id="IPR012944">
    <property type="entry name" value="SusD_RagB_dom"/>
</dbReference>
<dbReference type="InterPro" id="IPR033985">
    <property type="entry name" value="SusD-like_N"/>
</dbReference>
<evidence type="ECO:0000256" key="5">
    <source>
        <dbReference type="ARBA" id="ARBA00023237"/>
    </source>
</evidence>
<dbReference type="Proteomes" id="UP000248790">
    <property type="component" value="Unassembled WGS sequence"/>
</dbReference>
<dbReference type="AlphaFoldDB" id="A0A327XAI7"/>
<keyword evidence="10" id="KW-1185">Reference proteome</keyword>
<evidence type="ECO:0000313" key="9">
    <source>
        <dbReference type="EMBL" id="RAK03124.1"/>
    </source>
</evidence>
<reference evidence="9 10" key="1">
    <citation type="submission" date="2018-06" db="EMBL/GenBank/DDBJ databases">
        <title>Genomic Encyclopedia of Archaeal and Bacterial Type Strains, Phase II (KMG-II): from individual species to whole genera.</title>
        <authorList>
            <person name="Goeker M."/>
        </authorList>
    </citation>
    <scope>NUCLEOTIDE SEQUENCE [LARGE SCALE GENOMIC DNA]</scope>
    <source>
        <strain evidence="9 10">DSM 21851</strain>
    </source>
</reference>
<dbReference type="Gene3D" id="1.25.40.390">
    <property type="match status" value="1"/>
</dbReference>
<dbReference type="Pfam" id="PF07980">
    <property type="entry name" value="SusD_RagB"/>
    <property type="match status" value="1"/>
</dbReference>
<evidence type="ECO:0000256" key="3">
    <source>
        <dbReference type="ARBA" id="ARBA00022729"/>
    </source>
</evidence>
<protein>
    <submittedName>
        <fullName evidence="9">Putative outer membrane starch-binding protein</fullName>
    </submittedName>
</protein>
<dbReference type="InterPro" id="IPR011990">
    <property type="entry name" value="TPR-like_helical_dom_sf"/>
</dbReference>
<name>A0A327XAI7_LARAB</name>
<dbReference type="SUPFAM" id="SSF48452">
    <property type="entry name" value="TPR-like"/>
    <property type="match status" value="1"/>
</dbReference>
<dbReference type="PROSITE" id="PS51257">
    <property type="entry name" value="PROKAR_LIPOPROTEIN"/>
    <property type="match status" value="1"/>
</dbReference>
<comment type="similarity">
    <text evidence="2">Belongs to the SusD family.</text>
</comment>
<evidence type="ECO:0000256" key="2">
    <source>
        <dbReference type="ARBA" id="ARBA00006275"/>
    </source>
</evidence>
<dbReference type="EMBL" id="QLMC01000001">
    <property type="protein sequence ID" value="RAK03124.1"/>
    <property type="molecule type" value="Genomic_DNA"/>
</dbReference>
<gene>
    <name evidence="9" type="ORF">LX87_01246</name>
</gene>
<evidence type="ECO:0000259" key="7">
    <source>
        <dbReference type="Pfam" id="PF07980"/>
    </source>
</evidence>
<dbReference type="OrthoDB" id="906516at2"/>
<evidence type="ECO:0000256" key="4">
    <source>
        <dbReference type="ARBA" id="ARBA00023136"/>
    </source>
</evidence>
<organism evidence="9 10">
    <name type="scientific">Larkinella arboricola</name>
    <dbReference type="NCBI Taxonomy" id="643671"/>
    <lineage>
        <taxon>Bacteria</taxon>
        <taxon>Pseudomonadati</taxon>
        <taxon>Bacteroidota</taxon>
        <taxon>Cytophagia</taxon>
        <taxon>Cytophagales</taxon>
        <taxon>Spirosomataceae</taxon>
        <taxon>Larkinella</taxon>
    </lineage>
</organism>
<feature type="domain" description="RagB/SusD" evidence="7">
    <location>
        <begin position="275"/>
        <end position="575"/>
    </location>
</feature>
<feature type="domain" description="SusD-like N-terminal" evidence="8">
    <location>
        <begin position="50"/>
        <end position="225"/>
    </location>
</feature>
<comment type="caution">
    <text evidence="9">The sequence shown here is derived from an EMBL/GenBank/DDBJ whole genome shotgun (WGS) entry which is preliminary data.</text>
</comment>
<evidence type="ECO:0000256" key="6">
    <source>
        <dbReference type="SAM" id="SignalP"/>
    </source>
</evidence>
<dbReference type="GO" id="GO:0009279">
    <property type="term" value="C:cell outer membrane"/>
    <property type="evidence" value="ECO:0007669"/>
    <property type="project" value="UniProtKB-SubCell"/>
</dbReference>
<keyword evidence="3 6" id="KW-0732">Signal</keyword>
<accession>A0A327XAI7</accession>
<sequence length="575" mass="64603">MKRYKSLIRLFSHSSLVAGALLLSTTGCKNLLEEVPVSQVSSAYASTPNGFESVVKAAYASLREYYGREGAMTLSVFGTDTYTMGADGSYKFVNQYTSQINAQLDITRDLWNAFYKAINTINVALDAADGIAGLDETIRKRRIAELKFLRAHHYFILVQTFGPVTLLTKGNLLPNKEYTRTPVKDVYAQIVSDLESSLTDLGTPTSDYGRVTKGAAEHLLARVYLTRATDKDAMAADDFAKAATHAQNVINNYTYSLLPDFAGVFAQGSGEVNSEVIFATQYTTDPISNVGTNTGYNTTTTSNVTINGNQTHLYFGMEYDVQAGMMRDIQNGRPFKRFRPTDYLLNVVFAEKDRVNDSRYKKSFKDTWLSNNPSKTTPIFDTSKSSLKFNAGDTTIFIPGYEMPLAERAKRPYQVLVPSLYRPNLFPTLQKFLDPLRQNVNYEPGSRDFIMFRLAETYLIAAEALIKQGKPAEAVPFINAVRRRAAWPGKEKSMEITAAQATMDFIMEERERELLGEMHRWFDLKRWGKLVERVKLYNPDGGPNIQEHHVLRPIPQDQIDRTTGGLANYPQNPGY</sequence>
<keyword evidence="4" id="KW-0472">Membrane</keyword>
<evidence type="ECO:0000256" key="1">
    <source>
        <dbReference type="ARBA" id="ARBA00004442"/>
    </source>
</evidence>
<evidence type="ECO:0000259" key="8">
    <source>
        <dbReference type="Pfam" id="PF14322"/>
    </source>
</evidence>
<comment type="subcellular location">
    <subcellularLocation>
        <location evidence="1">Cell outer membrane</location>
    </subcellularLocation>
</comment>